<dbReference type="InterPro" id="IPR036513">
    <property type="entry name" value="STAS_dom_sf"/>
</dbReference>
<evidence type="ECO:0000259" key="6">
    <source>
        <dbReference type="PROSITE" id="PS50801"/>
    </source>
</evidence>
<dbReference type="InterPro" id="IPR011547">
    <property type="entry name" value="SLC26A/SulP_dom"/>
</dbReference>
<accession>A0A9N9MQ21</accession>
<comment type="subcellular location">
    <subcellularLocation>
        <location evidence="1">Membrane</location>
        <topology evidence="1">Multi-pass membrane protein</topology>
    </subcellularLocation>
</comment>
<evidence type="ECO:0000256" key="3">
    <source>
        <dbReference type="ARBA" id="ARBA00022989"/>
    </source>
</evidence>
<sequence length="710" mass="78227">MVHDTSIYYKMDEDRLPLLMKKTFEYKSFSTHIDHEDLLNQNNPDLHIARPIYQIEDLHKDALYEKPYSTTRTKVAKFCKSIDVGKCLLDTIPLLRWLPEYSWKRSFGSDIISGITVAIMHIPQGMAYGLLGNVPPIVGIYLAFFPVLIYFIFGTSRHVSMGTFAIVCLMTGKVVSEHANLEIMQNGTTRSVGTSHGPNEMPLTNIQVATTVTFTVAIIQVIMFALRLGAVSSLLSDNLVSGFTCASAFHVAASQLKDLLGLNIPKRRGNFSFGYTLYDVVLAIPKANIAAVTVTVIACTILVINNEFFKPWLSKKCKMPFPIELVAVALGTAVTYFSGINISHNVTTVGYIPTGLPEPALPVFSLIPQIWLDALVITMVSYTITMSMALIFARKRMYEVDSNQELLAMGLSNCFGSFFSCLPVTASLSRSMIQETVGGVTQLASVVSCMLLLIVLLWVGPVFETLPRCVLASIIIVALKGMLLQVKNLPLYWHLSRWDAFVWSVTFFVTLFAQISVGLVAGMAASLISVAAQGLMPRASILGRLAGTDLYLDIKRHKATSDVKGLKIIHFVGGLSFASRDAFKDLFVQKVGIDAADSLRKRAKLREKGFDVDEEEGFIAKGIVIDFSSLTFLDPSGVAFLRQLQSDLEKLGIALYIAGCSGQSYEVITNCDRWEKKDSKFLIFPTVHDAVLYAQSNSSLNGDALCNINR</sequence>
<dbReference type="PANTHER" id="PTHR11814">
    <property type="entry name" value="SULFATE TRANSPORTER"/>
    <property type="match status" value="1"/>
</dbReference>
<evidence type="ECO:0000256" key="2">
    <source>
        <dbReference type="ARBA" id="ARBA00022692"/>
    </source>
</evidence>
<keyword evidence="4 5" id="KW-0472">Membrane</keyword>
<feature type="transmembrane region" description="Helical" evidence="5">
    <location>
        <begin position="206"/>
        <end position="226"/>
    </location>
</feature>
<evidence type="ECO:0000313" key="7">
    <source>
        <dbReference type="EMBL" id="CAG9767761.1"/>
    </source>
</evidence>
<dbReference type="SUPFAM" id="SSF52091">
    <property type="entry name" value="SpoIIaa-like"/>
    <property type="match status" value="1"/>
</dbReference>
<evidence type="ECO:0000256" key="4">
    <source>
        <dbReference type="ARBA" id="ARBA00023136"/>
    </source>
</evidence>
<feature type="transmembrane region" description="Helical" evidence="5">
    <location>
        <begin position="276"/>
        <end position="304"/>
    </location>
</feature>
<dbReference type="Gene3D" id="3.30.750.24">
    <property type="entry name" value="STAS domain"/>
    <property type="match status" value="1"/>
</dbReference>
<name>A0A9N9MQ21_9CUCU</name>
<protein>
    <recommendedName>
        <fullName evidence="6">STAS domain-containing protein</fullName>
    </recommendedName>
</protein>
<reference evidence="7" key="1">
    <citation type="submission" date="2022-01" db="EMBL/GenBank/DDBJ databases">
        <authorList>
            <person name="King R."/>
        </authorList>
    </citation>
    <scope>NUCLEOTIDE SEQUENCE</scope>
</reference>
<evidence type="ECO:0000256" key="1">
    <source>
        <dbReference type="ARBA" id="ARBA00004141"/>
    </source>
</evidence>
<dbReference type="Proteomes" id="UP001152799">
    <property type="component" value="Chromosome 4"/>
</dbReference>
<feature type="transmembrane region" description="Helical" evidence="5">
    <location>
        <begin position="405"/>
        <end position="428"/>
    </location>
</feature>
<organism evidence="7 8">
    <name type="scientific">Ceutorhynchus assimilis</name>
    <name type="common">cabbage seed weevil</name>
    <dbReference type="NCBI Taxonomy" id="467358"/>
    <lineage>
        <taxon>Eukaryota</taxon>
        <taxon>Metazoa</taxon>
        <taxon>Ecdysozoa</taxon>
        <taxon>Arthropoda</taxon>
        <taxon>Hexapoda</taxon>
        <taxon>Insecta</taxon>
        <taxon>Pterygota</taxon>
        <taxon>Neoptera</taxon>
        <taxon>Endopterygota</taxon>
        <taxon>Coleoptera</taxon>
        <taxon>Polyphaga</taxon>
        <taxon>Cucujiformia</taxon>
        <taxon>Curculionidae</taxon>
        <taxon>Ceutorhynchinae</taxon>
        <taxon>Ceutorhynchus</taxon>
    </lineage>
</organism>
<dbReference type="Pfam" id="PF00916">
    <property type="entry name" value="Sulfate_transp"/>
    <property type="match status" value="1"/>
</dbReference>
<dbReference type="GO" id="GO:0016020">
    <property type="term" value="C:membrane"/>
    <property type="evidence" value="ECO:0007669"/>
    <property type="project" value="UniProtKB-SubCell"/>
</dbReference>
<feature type="transmembrane region" description="Helical" evidence="5">
    <location>
        <begin position="506"/>
        <end position="532"/>
    </location>
</feature>
<feature type="transmembrane region" description="Helical" evidence="5">
    <location>
        <begin position="366"/>
        <end position="393"/>
    </location>
</feature>
<keyword evidence="3 5" id="KW-1133">Transmembrane helix</keyword>
<evidence type="ECO:0000256" key="5">
    <source>
        <dbReference type="SAM" id="Phobius"/>
    </source>
</evidence>
<dbReference type="EMBL" id="OU892280">
    <property type="protein sequence ID" value="CAG9767761.1"/>
    <property type="molecule type" value="Genomic_DNA"/>
</dbReference>
<feature type="domain" description="STAS" evidence="6">
    <location>
        <begin position="556"/>
        <end position="694"/>
    </location>
</feature>
<evidence type="ECO:0000313" key="8">
    <source>
        <dbReference type="Proteomes" id="UP001152799"/>
    </source>
</evidence>
<dbReference type="Pfam" id="PF01740">
    <property type="entry name" value="STAS"/>
    <property type="match status" value="1"/>
</dbReference>
<dbReference type="AlphaFoldDB" id="A0A9N9MQ21"/>
<dbReference type="OrthoDB" id="288203at2759"/>
<dbReference type="InterPro" id="IPR001902">
    <property type="entry name" value="SLC26A/SulP_fam"/>
</dbReference>
<feature type="transmembrane region" description="Helical" evidence="5">
    <location>
        <begin position="466"/>
        <end position="486"/>
    </location>
</feature>
<gene>
    <name evidence="7" type="ORF">CEUTPL_LOCUS8318</name>
</gene>
<dbReference type="GO" id="GO:0055085">
    <property type="term" value="P:transmembrane transport"/>
    <property type="evidence" value="ECO:0007669"/>
    <property type="project" value="InterPro"/>
</dbReference>
<feature type="transmembrane region" description="Helical" evidence="5">
    <location>
        <begin position="440"/>
        <end position="459"/>
    </location>
</feature>
<feature type="transmembrane region" description="Helical" evidence="5">
    <location>
        <begin position="238"/>
        <end position="256"/>
    </location>
</feature>
<dbReference type="CDD" id="cd07042">
    <property type="entry name" value="STAS_SulP_like_sulfate_transporter"/>
    <property type="match status" value="1"/>
</dbReference>
<dbReference type="InterPro" id="IPR002645">
    <property type="entry name" value="STAS_dom"/>
</dbReference>
<dbReference type="NCBIfam" id="TIGR00815">
    <property type="entry name" value="sulP"/>
    <property type="match status" value="1"/>
</dbReference>
<proteinExistence type="predicted"/>
<feature type="transmembrane region" description="Helical" evidence="5">
    <location>
        <begin position="325"/>
        <end position="346"/>
    </location>
</feature>
<keyword evidence="8" id="KW-1185">Reference proteome</keyword>
<dbReference type="PROSITE" id="PS50801">
    <property type="entry name" value="STAS"/>
    <property type="match status" value="1"/>
</dbReference>
<keyword evidence="2 5" id="KW-0812">Transmembrane</keyword>
<feature type="transmembrane region" description="Helical" evidence="5">
    <location>
        <begin position="130"/>
        <end position="153"/>
    </location>
</feature>